<dbReference type="PANTHER" id="PTHR39344:SF1">
    <property type="entry name" value="UPF0182 PROTEIN SLL1060"/>
    <property type="match status" value="1"/>
</dbReference>
<evidence type="ECO:0000313" key="8">
    <source>
        <dbReference type="Proteomes" id="UP001501079"/>
    </source>
</evidence>
<evidence type="ECO:0000256" key="3">
    <source>
        <dbReference type="ARBA" id="ARBA00022989"/>
    </source>
</evidence>
<organism evidence="7 8">
    <name type="scientific">Gryllotalpicola koreensis</name>
    <dbReference type="NCBI Taxonomy" id="993086"/>
    <lineage>
        <taxon>Bacteria</taxon>
        <taxon>Bacillati</taxon>
        <taxon>Actinomycetota</taxon>
        <taxon>Actinomycetes</taxon>
        <taxon>Micrococcales</taxon>
        <taxon>Microbacteriaceae</taxon>
        <taxon>Gryllotalpicola</taxon>
    </lineage>
</organism>
<evidence type="ECO:0000256" key="2">
    <source>
        <dbReference type="ARBA" id="ARBA00022692"/>
    </source>
</evidence>
<feature type="transmembrane region" description="Helical" evidence="5">
    <location>
        <begin position="262"/>
        <end position="280"/>
    </location>
</feature>
<protein>
    <recommendedName>
        <fullName evidence="5">UPF0182 protein GCM10022287_31790</fullName>
    </recommendedName>
</protein>
<dbReference type="HAMAP" id="MF_01600">
    <property type="entry name" value="UPF0182"/>
    <property type="match status" value="1"/>
</dbReference>
<dbReference type="Pfam" id="PF03699">
    <property type="entry name" value="UPF0182"/>
    <property type="match status" value="1"/>
</dbReference>
<evidence type="ECO:0000256" key="5">
    <source>
        <dbReference type="HAMAP-Rule" id="MF_01600"/>
    </source>
</evidence>
<feature type="compositionally biased region" description="Polar residues" evidence="6">
    <location>
        <begin position="887"/>
        <end position="900"/>
    </location>
</feature>
<comment type="subcellular location">
    <subcellularLocation>
        <location evidence="5">Cell membrane</location>
        <topology evidence="5">Multi-pass membrane protein</topology>
    </subcellularLocation>
</comment>
<keyword evidence="3 5" id="KW-1133">Transmembrane helix</keyword>
<keyword evidence="4 5" id="KW-0472">Membrane</keyword>
<comment type="caution">
    <text evidence="7">The sequence shown here is derived from an EMBL/GenBank/DDBJ whole genome shotgun (WGS) entry which is preliminary data.</text>
</comment>
<feature type="transmembrane region" description="Helical" evidence="5">
    <location>
        <begin position="167"/>
        <end position="193"/>
    </location>
</feature>
<gene>
    <name evidence="7" type="ORF">GCM10022287_31790</name>
</gene>
<feature type="transmembrane region" description="Helical" evidence="5">
    <location>
        <begin position="20"/>
        <end position="42"/>
    </location>
</feature>
<dbReference type="RefSeq" id="WP_344756211.1">
    <property type="nucleotide sequence ID" value="NZ_BAABBW010000005.1"/>
</dbReference>
<feature type="transmembrane region" description="Helical" evidence="5">
    <location>
        <begin position="213"/>
        <end position="230"/>
    </location>
</feature>
<proteinExistence type="inferred from homology"/>
<feature type="region of interest" description="Disordered" evidence="6">
    <location>
        <begin position="884"/>
        <end position="936"/>
    </location>
</feature>
<keyword evidence="2 5" id="KW-0812">Transmembrane</keyword>
<sequence length="981" mass="106952">MSSAAASGPVRPPVDRRRRAAVWITIGVVVVLIIAFFIFASLYTDVLWFQQLGYLGVLTTQWWWGLGMFAVGFLGMGFPLWLAIQLAYRLRPVYAKLNTQLDRYQQVVEPLRRLAMWGVPIVFGLFAGIASSSRWQLAAEWMHSTPFGQTDPQFHIDDAFYIFQLPFYHSAVSFALAVLIIAFLATIATAYLYGSIRVSGREVRISRSARVQIAVIGAVYMVVQALSIWLDRFDTLTDSNVKDQINGAAYTDVHATIPARTILAGIAVIVGLVFVLTAVTGRWRYPLVGLALLIVSAIVIGTLYPWGVQKFTVDPSEKPKETAYVSKAIEATRQAYDVAGVKTEQYQATSDTPAGALRQDADTTASIRLLDPTVVSPAFSQLQQFRQYYKFQDDLDVDRYDVNGKTQDTVVSVRELDQSGLGSSTQNWYNDTFVYTHGYGLVAAAGNQRQDDGGPTFVESDIPTTGDLGKYQPRVYFGEDSPNYSIVGAPKGGKAVELDYPGGDNGQQATYNTYSGNGGPKLSNIFVRLLYALKFQDEQIVLSNQVNPDSQILYNRDPVKRVQAVAPFLTLDSNPYPSIVDGHIEWIIDGYTTSDQYPYSMKQSLSGAIADSQNERQPFPMDNINYIRNSVKATVDAYTGKVTLYAWDASDPVLKTWQKILPLDIKPVSDMSAELMSHVRYPEDLFKVQRQILASYHVTDSGAFFSNEDVWKSPPDPSKDGTTVQPPYYLTMKLPKQSKAAYTLYSTYIPASSSSASRSILKGYLAVGSDAGDVKGKVSKDYGKLTLLTIPSDDNVWGPGQVQATAESDPGVSQQLNQLRIVGGSTQVQYGNLLTIPVGGGMLYVEPVYVKSTGSTSYPLLQEVIVSFGTKVVMQPTLDKALDQLFSGDSGTSTPDQNINPTTPSTGGGSGGSTPAPTATPTPAPTGKSGNSAALQQAIADAQSAYSDAQDALKSGDWTAYGEAQQRLQDALQRAADAEGN</sequence>
<evidence type="ECO:0000256" key="1">
    <source>
        <dbReference type="ARBA" id="ARBA00022475"/>
    </source>
</evidence>
<name>A0ABP8A7M1_9MICO</name>
<keyword evidence="8" id="KW-1185">Reference proteome</keyword>
<feature type="transmembrane region" description="Helical" evidence="5">
    <location>
        <begin position="62"/>
        <end position="84"/>
    </location>
</feature>
<dbReference type="PANTHER" id="PTHR39344">
    <property type="entry name" value="UPF0182 PROTEIN SLL1060"/>
    <property type="match status" value="1"/>
</dbReference>
<dbReference type="InterPro" id="IPR005372">
    <property type="entry name" value="UPF0182"/>
</dbReference>
<evidence type="ECO:0000256" key="6">
    <source>
        <dbReference type="SAM" id="MobiDB-lite"/>
    </source>
</evidence>
<evidence type="ECO:0000313" key="7">
    <source>
        <dbReference type="EMBL" id="GAA4179453.1"/>
    </source>
</evidence>
<dbReference type="EMBL" id="BAABBW010000005">
    <property type="protein sequence ID" value="GAA4179453.1"/>
    <property type="molecule type" value="Genomic_DNA"/>
</dbReference>
<dbReference type="Proteomes" id="UP001501079">
    <property type="component" value="Unassembled WGS sequence"/>
</dbReference>
<keyword evidence="1 5" id="KW-1003">Cell membrane</keyword>
<comment type="similarity">
    <text evidence="5">Belongs to the UPF0182 family.</text>
</comment>
<feature type="transmembrane region" description="Helical" evidence="5">
    <location>
        <begin position="114"/>
        <end position="132"/>
    </location>
</feature>
<evidence type="ECO:0000256" key="4">
    <source>
        <dbReference type="ARBA" id="ARBA00023136"/>
    </source>
</evidence>
<feature type="transmembrane region" description="Helical" evidence="5">
    <location>
        <begin position="287"/>
        <end position="306"/>
    </location>
</feature>
<reference evidence="8" key="1">
    <citation type="journal article" date="2019" name="Int. J. Syst. Evol. Microbiol.">
        <title>The Global Catalogue of Microorganisms (GCM) 10K type strain sequencing project: providing services to taxonomists for standard genome sequencing and annotation.</title>
        <authorList>
            <consortium name="The Broad Institute Genomics Platform"/>
            <consortium name="The Broad Institute Genome Sequencing Center for Infectious Disease"/>
            <person name="Wu L."/>
            <person name="Ma J."/>
        </authorList>
    </citation>
    <scope>NUCLEOTIDE SEQUENCE [LARGE SCALE GENOMIC DNA]</scope>
    <source>
        <strain evidence="8">JCM 17591</strain>
    </source>
</reference>
<accession>A0ABP8A7M1</accession>